<gene>
    <name evidence="8" type="ORF">MIMGU_mgv1a013348mg</name>
</gene>
<sequence>MAEEEMKLFRSWSSPFGMRVVHALKIKGLQYETILEDLSNKSASLLNYNPIHKKIPVFVHNGNPICESLVILEYIDETWTQSPLLPQDPYAKSTARFWAKFGDDKVMPSIWSVFTSQGDAREEAIVQAKTNLEFLEEEIKGKKFFGGEAIGYVDLAFGWMANLIGILEEIIDLKLVDAEKFPFLSAWMSNFYDDPAIKEFWPNRDRMVEKFKAMRELHLNKVA</sequence>
<dbReference type="InterPro" id="IPR004046">
    <property type="entry name" value="GST_C"/>
</dbReference>
<dbReference type="PROSITE" id="PS50404">
    <property type="entry name" value="GST_NTER"/>
    <property type="match status" value="1"/>
</dbReference>
<dbReference type="Gene3D" id="1.20.1050.10">
    <property type="match status" value="1"/>
</dbReference>
<dbReference type="SFLD" id="SFLDG01152">
    <property type="entry name" value="Main.3:_Omega-_and_Tau-like"/>
    <property type="match status" value="1"/>
</dbReference>
<keyword evidence="3" id="KW-0808">Transferase</keyword>
<feature type="domain" description="GST C-terminal" evidence="7">
    <location>
        <begin position="88"/>
        <end position="211"/>
    </location>
</feature>
<dbReference type="OMA" id="QENWPPR"/>
<dbReference type="Proteomes" id="UP000030748">
    <property type="component" value="Unassembled WGS sequence"/>
</dbReference>
<dbReference type="InterPro" id="IPR010987">
    <property type="entry name" value="Glutathione-S-Trfase_C-like"/>
</dbReference>
<proteinExistence type="inferred from homology"/>
<evidence type="ECO:0000256" key="4">
    <source>
        <dbReference type="ARBA" id="ARBA00047960"/>
    </source>
</evidence>
<organism evidence="8 9">
    <name type="scientific">Erythranthe guttata</name>
    <name type="common">Yellow monkey flower</name>
    <name type="synonym">Mimulus guttatus</name>
    <dbReference type="NCBI Taxonomy" id="4155"/>
    <lineage>
        <taxon>Eukaryota</taxon>
        <taxon>Viridiplantae</taxon>
        <taxon>Streptophyta</taxon>
        <taxon>Embryophyta</taxon>
        <taxon>Tracheophyta</taxon>
        <taxon>Spermatophyta</taxon>
        <taxon>Magnoliopsida</taxon>
        <taxon>eudicotyledons</taxon>
        <taxon>Gunneridae</taxon>
        <taxon>Pentapetalae</taxon>
        <taxon>asterids</taxon>
        <taxon>lamiids</taxon>
        <taxon>Lamiales</taxon>
        <taxon>Phrymaceae</taxon>
        <taxon>Erythranthe</taxon>
    </lineage>
</organism>
<dbReference type="EMBL" id="KI631597">
    <property type="protein sequence ID" value="EYU26814.1"/>
    <property type="molecule type" value="Genomic_DNA"/>
</dbReference>
<dbReference type="KEGG" id="egt:105969818"/>
<dbReference type="GO" id="GO:0004364">
    <property type="term" value="F:glutathione transferase activity"/>
    <property type="evidence" value="ECO:0000318"/>
    <property type="project" value="GO_Central"/>
</dbReference>
<accession>A0A022QGV0</accession>
<feature type="domain" description="GST N-terminal" evidence="6">
    <location>
        <begin position="4"/>
        <end position="83"/>
    </location>
</feature>
<dbReference type="PANTHER" id="PTHR11260:SF762">
    <property type="entry name" value="GLUTATHIONE TRANSFERASE"/>
    <property type="match status" value="1"/>
</dbReference>
<dbReference type="InterPro" id="IPR004045">
    <property type="entry name" value="Glutathione_S-Trfase_N"/>
</dbReference>
<evidence type="ECO:0000256" key="5">
    <source>
        <dbReference type="ARBA" id="ARBA00071370"/>
    </source>
</evidence>
<dbReference type="InterPro" id="IPR036282">
    <property type="entry name" value="Glutathione-S-Trfase_C_sf"/>
</dbReference>
<dbReference type="STRING" id="4155.A0A022QGV0"/>
<dbReference type="FunFam" id="3.40.30.10:FF:000014">
    <property type="entry name" value="Tau class glutathione S-transferase"/>
    <property type="match status" value="1"/>
</dbReference>
<dbReference type="SUPFAM" id="SSF52833">
    <property type="entry name" value="Thioredoxin-like"/>
    <property type="match status" value="1"/>
</dbReference>
<evidence type="ECO:0000313" key="8">
    <source>
        <dbReference type="EMBL" id="EYU26814.1"/>
    </source>
</evidence>
<dbReference type="GO" id="GO:0005737">
    <property type="term" value="C:cytoplasm"/>
    <property type="evidence" value="ECO:0000318"/>
    <property type="project" value="GO_Central"/>
</dbReference>
<dbReference type="OrthoDB" id="4951845at2759"/>
<dbReference type="PANTHER" id="PTHR11260">
    <property type="entry name" value="GLUTATHIONE S-TRANSFERASE, GST, SUPERFAMILY, GST DOMAIN CONTAINING"/>
    <property type="match status" value="1"/>
</dbReference>
<evidence type="ECO:0000259" key="6">
    <source>
        <dbReference type="PROSITE" id="PS50404"/>
    </source>
</evidence>
<dbReference type="InterPro" id="IPR040079">
    <property type="entry name" value="Glutathione_S-Trfase"/>
</dbReference>
<dbReference type="Gene3D" id="3.40.30.10">
    <property type="entry name" value="Glutaredoxin"/>
    <property type="match status" value="1"/>
</dbReference>
<dbReference type="CDD" id="cd03185">
    <property type="entry name" value="GST_C_Tau"/>
    <property type="match status" value="1"/>
</dbReference>
<dbReference type="EC" id="2.5.1.18" evidence="2"/>
<dbReference type="InterPro" id="IPR036249">
    <property type="entry name" value="Thioredoxin-like_sf"/>
</dbReference>
<evidence type="ECO:0000256" key="1">
    <source>
        <dbReference type="ARBA" id="ARBA00009929"/>
    </source>
</evidence>
<comment type="catalytic activity">
    <reaction evidence="4">
        <text>RX + glutathione = an S-substituted glutathione + a halide anion + H(+)</text>
        <dbReference type="Rhea" id="RHEA:16437"/>
        <dbReference type="ChEBI" id="CHEBI:15378"/>
        <dbReference type="ChEBI" id="CHEBI:16042"/>
        <dbReference type="ChEBI" id="CHEBI:17792"/>
        <dbReference type="ChEBI" id="CHEBI:57925"/>
        <dbReference type="ChEBI" id="CHEBI:90779"/>
        <dbReference type="EC" id="2.5.1.18"/>
    </reaction>
</comment>
<dbReference type="GO" id="GO:0006749">
    <property type="term" value="P:glutathione metabolic process"/>
    <property type="evidence" value="ECO:0000318"/>
    <property type="project" value="GO_Central"/>
</dbReference>
<keyword evidence="9" id="KW-1185">Reference proteome</keyword>
<dbReference type="InterPro" id="IPR045073">
    <property type="entry name" value="Omega/Tau-like"/>
</dbReference>
<evidence type="ECO:0000256" key="3">
    <source>
        <dbReference type="ARBA" id="ARBA00022679"/>
    </source>
</evidence>
<evidence type="ECO:0000313" key="9">
    <source>
        <dbReference type="Proteomes" id="UP000030748"/>
    </source>
</evidence>
<evidence type="ECO:0000259" key="7">
    <source>
        <dbReference type="PROSITE" id="PS50405"/>
    </source>
</evidence>
<dbReference type="SFLD" id="SFLDS00019">
    <property type="entry name" value="Glutathione_Transferase_(cytos"/>
    <property type="match status" value="1"/>
</dbReference>
<protein>
    <recommendedName>
        <fullName evidence="5">Probable glutathione S-transferase</fullName>
        <ecNumber evidence="2">2.5.1.18</ecNumber>
    </recommendedName>
</protein>
<dbReference type="Pfam" id="PF00043">
    <property type="entry name" value="GST_C"/>
    <property type="match status" value="1"/>
</dbReference>
<dbReference type="SFLD" id="SFLDG00358">
    <property type="entry name" value="Main_(cytGST)"/>
    <property type="match status" value="1"/>
</dbReference>
<dbReference type="CDD" id="cd03058">
    <property type="entry name" value="GST_N_Tau"/>
    <property type="match status" value="1"/>
</dbReference>
<dbReference type="InterPro" id="IPR045074">
    <property type="entry name" value="GST_C_Tau"/>
</dbReference>
<evidence type="ECO:0000256" key="2">
    <source>
        <dbReference type="ARBA" id="ARBA00012452"/>
    </source>
</evidence>
<reference evidence="8 9" key="1">
    <citation type="journal article" date="2013" name="Proc. Natl. Acad. Sci. U.S.A.">
        <title>Fine-scale variation in meiotic recombination in Mimulus inferred from population shotgun sequencing.</title>
        <authorList>
            <person name="Hellsten U."/>
            <person name="Wright K.M."/>
            <person name="Jenkins J."/>
            <person name="Shu S."/>
            <person name="Yuan Y."/>
            <person name="Wessler S.R."/>
            <person name="Schmutz J."/>
            <person name="Willis J.H."/>
            <person name="Rokhsar D.S."/>
        </authorList>
    </citation>
    <scope>NUCLEOTIDE SEQUENCE [LARGE SCALE GENOMIC DNA]</scope>
    <source>
        <strain evidence="9">cv. DUN x IM62</strain>
    </source>
</reference>
<dbReference type="PROSITE" id="PS50405">
    <property type="entry name" value="GST_CTER"/>
    <property type="match status" value="1"/>
</dbReference>
<dbReference type="SUPFAM" id="SSF47616">
    <property type="entry name" value="GST C-terminal domain-like"/>
    <property type="match status" value="1"/>
</dbReference>
<name>A0A022QGV0_ERYGU</name>
<dbReference type="Pfam" id="PF02798">
    <property type="entry name" value="GST_N"/>
    <property type="match status" value="1"/>
</dbReference>
<dbReference type="FunFam" id="1.20.1050.10:FF:000012">
    <property type="entry name" value="Tau class glutathione S-transferase"/>
    <property type="match status" value="1"/>
</dbReference>
<dbReference type="AlphaFoldDB" id="A0A022QGV0"/>
<dbReference type="PhylomeDB" id="A0A022QGV0"/>
<comment type="similarity">
    <text evidence="1">Belongs to the GST superfamily. HSP26 family.</text>
</comment>
<dbReference type="eggNOG" id="KOG0406">
    <property type="taxonomic scope" value="Eukaryota"/>
</dbReference>